<reference evidence="1 2" key="1">
    <citation type="journal article" date="2021" name="BMC Genomics">
        <title>Datura genome reveals duplications of psychoactive alkaloid biosynthetic genes and high mutation rate following tissue culture.</title>
        <authorList>
            <person name="Rajewski A."/>
            <person name="Carter-House D."/>
            <person name="Stajich J."/>
            <person name="Litt A."/>
        </authorList>
    </citation>
    <scope>NUCLEOTIDE SEQUENCE [LARGE SCALE GENOMIC DNA]</scope>
    <source>
        <strain evidence="1">AR-01</strain>
    </source>
</reference>
<sequence>MVMKGGEAVGVNGFVQSREKVNGGMLWCWCAAEGRKRKRVTLVVFTLMEMGKRDEAEVVRGWQCRTVRGEGDDAATPVLMEVGGRGRRERGREAVVAACGEEEE</sequence>
<evidence type="ECO:0000313" key="1">
    <source>
        <dbReference type="EMBL" id="MCE3214981.1"/>
    </source>
</evidence>
<proteinExistence type="predicted"/>
<gene>
    <name evidence="1" type="ORF">HAX54_000472</name>
</gene>
<dbReference type="EMBL" id="JACEIK010010128">
    <property type="protein sequence ID" value="MCE3214981.1"/>
    <property type="molecule type" value="Genomic_DNA"/>
</dbReference>
<accession>A0ABS8WS58</accession>
<comment type="caution">
    <text evidence="1">The sequence shown here is derived from an EMBL/GenBank/DDBJ whole genome shotgun (WGS) entry which is preliminary data.</text>
</comment>
<name>A0ABS8WS58_DATST</name>
<protein>
    <submittedName>
        <fullName evidence="1">Uncharacterized protein</fullName>
    </submittedName>
</protein>
<evidence type="ECO:0000313" key="2">
    <source>
        <dbReference type="Proteomes" id="UP000823775"/>
    </source>
</evidence>
<organism evidence="1 2">
    <name type="scientific">Datura stramonium</name>
    <name type="common">Jimsonweed</name>
    <name type="synonym">Common thornapple</name>
    <dbReference type="NCBI Taxonomy" id="4076"/>
    <lineage>
        <taxon>Eukaryota</taxon>
        <taxon>Viridiplantae</taxon>
        <taxon>Streptophyta</taxon>
        <taxon>Embryophyta</taxon>
        <taxon>Tracheophyta</taxon>
        <taxon>Spermatophyta</taxon>
        <taxon>Magnoliopsida</taxon>
        <taxon>eudicotyledons</taxon>
        <taxon>Gunneridae</taxon>
        <taxon>Pentapetalae</taxon>
        <taxon>asterids</taxon>
        <taxon>lamiids</taxon>
        <taxon>Solanales</taxon>
        <taxon>Solanaceae</taxon>
        <taxon>Solanoideae</taxon>
        <taxon>Datureae</taxon>
        <taxon>Datura</taxon>
    </lineage>
</organism>
<dbReference type="Proteomes" id="UP000823775">
    <property type="component" value="Unassembled WGS sequence"/>
</dbReference>
<keyword evidence="2" id="KW-1185">Reference proteome</keyword>